<evidence type="ECO:0000313" key="1">
    <source>
        <dbReference type="EMBL" id="CAG8687770.1"/>
    </source>
</evidence>
<name>A0ACA9P2Q4_9GLOM</name>
<proteinExistence type="predicted"/>
<keyword evidence="2" id="KW-1185">Reference proteome</keyword>
<evidence type="ECO:0000313" key="2">
    <source>
        <dbReference type="Proteomes" id="UP000789525"/>
    </source>
</evidence>
<gene>
    <name evidence="1" type="ORF">ACOLOM_LOCUS9682</name>
</gene>
<organism evidence="1 2">
    <name type="scientific">Acaulospora colombiana</name>
    <dbReference type="NCBI Taxonomy" id="27376"/>
    <lineage>
        <taxon>Eukaryota</taxon>
        <taxon>Fungi</taxon>
        <taxon>Fungi incertae sedis</taxon>
        <taxon>Mucoromycota</taxon>
        <taxon>Glomeromycotina</taxon>
        <taxon>Glomeromycetes</taxon>
        <taxon>Diversisporales</taxon>
        <taxon>Acaulosporaceae</taxon>
        <taxon>Acaulospora</taxon>
    </lineage>
</organism>
<dbReference type="EMBL" id="CAJVPT010028777">
    <property type="protein sequence ID" value="CAG8687770.1"/>
    <property type="molecule type" value="Genomic_DNA"/>
</dbReference>
<feature type="non-terminal residue" evidence="1">
    <location>
        <position position="1"/>
    </location>
</feature>
<reference evidence="1" key="1">
    <citation type="submission" date="2021-06" db="EMBL/GenBank/DDBJ databases">
        <authorList>
            <person name="Kallberg Y."/>
            <person name="Tangrot J."/>
            <person name="Rosling A."/>
        </authorList>
    </citation>
    <scope>NUCLEOTIDE SEQUENCE</scope>
    <source>
        <strain evidence="1">CL356</strain>
    </source>
</reference>
<protein>
    <submittedName>
        <fullName evidence="1">6677_t:CDS:1</fullName>
    </submittedName>
</protein>
<comment type="caution">
    <text evidence="1">The sequence shown here is derived from an EMBL/GenBank/DDBJ whole genome shotgun (WGS) entry which is preliminary data.</text>
</comment>
<dbReference type="Proteomes" id="UP000789525">
    <property type="component" value="Unassembled WGS sequence"/>
</dbReference>
<sequence length="117" mass="13222">LRENDQMGIHGLVERLGRMWRVDMFVSAEPWRRLKMATLSSLHDLCGVLKEGNMGMVDPFGVSLEEAILDPTRDQLILAANGSADVQIYPSHSQSRQGPQDGIPILRSMMKYIKDQR</sequence>
<accession>A0ACA9P2Q4</accession>